<reference evidence="2 3" key="1">
    <citation type="submission" date="2011-08" db="EMBL/GenBank/DDBJ databases">
        <title>The Genome Sequence of Plasmodium vivax Brazil I.</title>
        <authorList>
            <consortium name="The Broad Institute Genome Sequencing Platform"/>
            <consortium name="The Broad Institute Genome Sequencing Center for Infectious Disease"/>
            <person name="Neafsey D."/>
            <person name="Carlton J."/>
            <person name="Barnwell J."/>
            <person name="Collins W."/>
            <person name="Escalante A."/>
            <person name="Mullikin J."/>
            <person name="Saul A."/>
            <person name="Guigo R."/>
            <person name="Camara F."/>
            <person name="Young S.K."/>
            <person name="Zeng Q."/>
            <person name="Gargeya S."/>
            <person name="Fitzgerald M."/>
            <person name="Haas B."/>
            <person name="Abouelleil A."/>
            <person name="Alvarado L."/>
            <person name="Arachchi H.M."/>
            <person name="Berlin A."/>
            <person name="Brown A."/>
            <person name="Chapman S.B."/>
            <person name="Chen Z."/>
            <person name="Dunbar C."/>
            <person name="Freedman E."/>
            <person name="Gearin G."/>
            <person name="Gellesch M."/>
            <person name="Goldberg J."/>
            <person name="Griggs A."/>
            <person name="Gujja S."/>
            <person name="Heiman D."/>
            <person name="Howarth C."/>
            <person name="Larson L."/>
            <person name="Lui A."/>
            <person name="MacDonald P.J.P."/>
            <person name="Montmayeur A."/>
            <person name="Murphy C."/>
            <person name="Neiman D."/>
            <person name="Pearson M."/>
            <person name="Priest M."/>
            <person name="Roberts A."/>
            <person name="Saif S."/>
            <person name="Shea T."/>
            <person name="Shenoy N."/>
            <person name="Sisk P."/>
            <person name="Stolte C."/>
            <person name="Sykes S."/>
            <person name="Wortman J."/>
            <person name="Nusbaum C."/>
            <person name="Birren B."/>
        </authorList>
    </citation>
    <scope>NUCLEOTIDE SEQUENCE [LARGE SCALE GENOMIC DNA]</scope>
    <source>
        <strain evidence="2 3">Brazil I</strain>
    </source>
</reference>
<proteinExistence type="predicted"/>
<dbReference type="EMBL" id="KQ234795">
    <property type="protein sequence ID" value="KMZ87682.1"/>
    <property type="molecule type" value="Genomic_DNA"/>
</dbReference>
<dbReference type="Proteomes" id="UP000053327">
    <property type="component" value="Unassembled WGS sequence"/>
</dbReference>
<evidence type="ECO:0000256" key="1">
    <source>
        <dbReference type="SAM" id="MobiDB-lite"/>
    </source>
</evidence>
<protein>
    <submittedName>
        <fullName evidence="2">Uncharacterized protein</fullName>
    </submittedName>
</protein>
<feature type="region of interest" description="Disordered" evidence="1">
    <location>
        <begin position="59"/>
        <end position="101"/>
    </location>
</feature>
<dbReference type="OrthoDB" id="377468at2759"/>
<organism evidence="2 3">
    <name type="scientific">Plasmodium vivax (strain Brazil I)</name>
    <dbReference type="NCBI Taxonomy" id="1033975"/>
    <lineage>
        <taxon>Eukaryota</taxon>
        <taxon>Sar</taxon>
        <taxon>Alveolata</taxon>
        <taxon>Apicomplexa</taxon>
        <taxon>Aconoidasida</taxon>
        <taxon>Haemosporida</taxon>
        <taxon>Plasmodiidae</taxon>
        <taxon>Plasmodium</taxon>
        <taxon>Plasmodium (Plasmodium)</taxon>
    </lineage>
</organism>
<feature type="region of interest" description="Disordered" evidence="1">
    <location>
        <begin position="215"/>
        <end position="302"/>
    </location>
</feature>
<dbReference type="AlphaFoldDB" id="A0A0J9SZD0"/>
<evidence type="ECO:0000313" key="2">
    <source>
        <dbReference type="EMBL" id="KMZ87682.1"/>
    </source>
</evidence>
<feature type="compositionally biased region" description="Basic and acidic residues" evidence="1">
    <location>
        <begin position="59"/>
        <end position="70"/>
    </location>
</feature>
<evidence type="ECO:0000313" key="3">
    <source>
        <dbReference type="Proteomes" id="UP000053327"/>
    </source>
</evidence>
<name>A0A0J9SZD0_PLAV1</name>
<accession>A0A0J9SZD0</accession>
<feature type="compositionally biased region" description="Polar residues" evidence="1">
    <location>
        <begin position="233"/>
        <end position="242"/>
    </location>
</feature>
<sequence>MMEVEKRYHEDVLIFFSIDMLEGILELFKHARHLKGGGHRIMSLGNCELVFNSGDCSVRERRQSEEKPLTGEEPPTGEEQHGKSPLSGASPPTGEGRKRGAPLFKNKHVSDEQELIGEEIAKCLYGGRTPAKGAHKHKLVTAVVIQAILFANRIGLDVHKLNLLLSIILMTMRRIGDNVKEKKGRKKKTINYFSHLMSKNVCYGWVENPTGEGHLNRDVPQQGGCTSVEGESCSMSGNNFVRPSNGDGSKAEEHTTSIKQPTGVNMKKKTGAHKEKANGMGTNDAINKQTEDKEETPPLEADEHRPVCTQVILFEFEEAKKIIKYIFENIFSIYSMIEYLFLFSPVCVHVVYGGGFSAASPPGCLFASDELKLGEAANPHDEQGVGRFNGAEDDELATNIFIKEALDVPLSVLNKFYASVDQLRRKMDEVLV</sequence>
<gene>
    <name evidence="2" type="ORF">PVBG_03783</name>
</gene>